<protein>
    <submittedName>
        <fullName evidence="1">Uncharacterized protein</fullName>
    </submittedName>
</protein>
<sequence length="332" mass="36338">MEWTADVSRGEWLRPLLDDSFDTMHCVVPRGFAAYARVFHPASVRSLPGRAVPTPEEYDRMPDAERDALIGQYVDRPATWADAASAFGTVMHPLAQWQRIVRTPPEGDWNTRIAPDGREFSAPMEGEIQPAQLARIAAHLSANTTTPDAGIAAVWEGYGGLLGFYGSGPSRGFFGSDDPDVTSAPDLQYVSHQQMLARSIHDPFNDAFRKPTWQPGILPDEVSKGPRLDLPDRAYVLFSAAPAAFVDPAWVLDAPWRDRPAEAHGFAPAAQHPNMLWPDDHAWVMVSEIDFDSTIVAGSAELITAICADATLEAEPIPVNADLSWQADGVNR</sequence>
<organism evidence="1 2">
    <name type="scientific">Microbacterium bandirmense</name>
    <dbReference type="NCBI Taxonomy" id="3122050"/>
    <lineage>
        <taxon>Bacteria</taxon>
        <taxon>Bacillati</taxon>
        <taxon>Actinomycetota</taxon>
        <taxon>Actinomycetes</taxon>
        <taxon>Micrococcales</taxon>
        <taxon>Microbacteriaceae</taxon>
        <taxon>Microbacterium</taxon>
    </lineage>
</organism>
<dbReference type="Proteomes" id="UP001371224">
    <property type="component" value="Unassembled WGS sequence"/>
</dbReference>
<accession>A0ABU8LEB7</accession>
<gene>
    <name evidence="1" type="ORF">WDU99_15280</name>
</gene>
<dbReference type="RefSeq" id="WP_337333320.1">
    <property type="nucleotide sequence ID" value="NZ_JBBDGM010000016.1"/>
</dbReference>
<keyword evidence="2" id="KW-1185">Reference proteome</keyword>
<reference evidence="1 2" key="1">
    <citation type="submission" date="2024-02" db="EMBL/GenBank/DDBJ databases">
        <authorList>
            <person name="Saticioglu I.B."/>
        </authorList>
    </citation>
    <scope>NUCLEOTIDE SEQUENCE [LARGE SCALE GENOMIC DNA]</scope>
    <source>
        <strain evidence="1 2">Mu-80</strain>
    </source>
</reference>
<name>A0ABU8LEB7_9MICO</name>
<proteinExistence type="predicted"/>
<evidence type="ECO:0000313" key="1">
    <source>
        <dbReference type="EMBL" id="MEJ1089676.1"/>
    </source>
</evidence>
<evidence type="ECO:0000313" key="2">
    <source>
        <dbReference type="Proteomes" id="UP001371224"/>
    </source>
</evidence>
<dbReference type="EMBL" id="JBBDGM010000016">
    <property type="protein sequence ID" value="MEJ1089676.1"/>
    <property type="molecule type" value="Genomic_DNA"/>
</dbReference>
<comment type="caution">
    <text evidence="1">The sequence shown here is derived from an EMBL/GenBank/DDBJ whole genome shotgun (WGS) entry which is preliminary data.</text>
</comment>